<reference evidence="2 3" key="1">
    <citation type="submission" date="2020-09" db="EMBL/GenBank/DDBJ databases">
        <title>Roseomonas.</title>
        <authorList>
            <person name="Zhu W."/>
        </authorList>
    </citation>
    <scope>NUCLEOTIDE SEQUENCE [LARGE SCALE GENOMIC DNA]</scope>
    <source>
        <strain evidence="2 3">573</strain>
    </source>
</reference>
<evidence type="ECO:0000313" key="3">
    <source>
        <dbReference type="Proteomes" id="UP001518989"/>
    </source>
</evidence>
<keyword evidence="3" id="KW-1185">Reference proteome</keyword>
<dbReference type="Proteomes" id="UP001518989">
    <property type="component" value="Unassembled WGS sequence"/>
</dbReference>
<dbReference type="EMBL" id="JACTNG010000004">
    <property type="protein sequence ID" value="MBO1079322.1"/>
    <property type="molecule type" value="Genomic_DNA"/>
</dbReference>
<evidence type="ECO:0000256" key="1">
    <source>
        <dbReference type="SAM" id="MobiDB-lite"/>
    </source>
</evidence>
<gene>
    <name evidence="2" type="ORF">IAI61_09785</name>
</gene>
<evidence type="ECO:0000313" key="2">
    <source>
        <dbReference type="EMBL" id="MBO1079322.1"/>
    </source>
</evidence>
<comment type="caution">
    <text evidence="2">The sequence shown here is derived from an EMBL/GenBank/DDBJ whole genome shotgun (WGS) entry which is preliminary data.</text>
</comment>
<feature type="region of interest" description="Disordered" evidence="1">
    <location>
        <begin position="131"/>
        <end position="178"/>
    </location>
</feature>
<name>A0ABS3KQL6_9PROT</name>
<accession>A0ABS3KQL6</accession>
<evidence type="ECO:0008006" key="4">
    <source>
        <dbReference type="Google" id="ProtNLM"/>
    </source>
</evidence>
<dbReference type="RefSeq" id="WP_207416872.1">
    <property type="nucleotide sequence ID" value="NZ_CP061177.1"/>
</dbReference>
<sequence length="294" mass="30950">MASGTARPATLRHLIASLLRLAGADADDALLLLDAGRPRNAAGLARAAITHLVGAVAASEQGQEASPEISSIDPANPLRGALARLHRYAPPPAMRQGSRIAGPPDAEGLREILQATQTMLARLCEHFGVDPQGTDAARHAAPLRPGPAPRPARRRTARADGPSPRARDGGHRRLAGSSHSGISSVTLWLLADRWGLPDADMLQAVGSTKAPAKAGARPRFKLTPGQREILSAMLSLDEAMDGLGLDKRRWLSAPAAPFQGARPADIIRGRQLQGVRDVTRHVAATALRQSLESS</sequence>
<proteinExistence type="predicted"/>
<organism evidence="2 3">
    <name type="scientific">Roseomonas haemaphysalidis</name>
    <dbReference type="NCBI Taxonomy" id="2768162"/>
    <lineage>
        <taxon>Bacteria</taxon>
        <taxon>Pseudomonadati</taxon>
        <taxon>Pseudomonadota</taxon>
        <taxon>Alphaproteobacteria</taxon>
        <taxon>Acetobacterales</taxon>
        <taxon>Roseomonadaceae</taxon>
        <taxon>Roseomonas</taxon>
    </lineage>
</organism>
<protein>
    <recommendedName>
        <fullName evidence="4">DUF2384 domain-containing protein</fullName>
    </recommendedName>
</protein>